<dbReference type="Proteomes" id="UP000318823">
    <property type="component" value="Plasmid unnamed1"/>
</dbReference>
<evidence type="ECO:0008006" key="3">
    <source>
        <dbReference type="Google" id="ProtNLM"/>
    </source>
</evidence>
<evidence type="ECO:0000313" key="1">
    <source>
        <dbReference type="EMBL" id="QDM12905.1"/>
    </source>
</evidence>
<reference evidence="2" key="1">
    <citation type="journal article" date="2018" name="J. Anim. Genet.">
        <title>Acquired interbacterial defense systems protect against interspecies antagonism in the human gut microbiome.</title>
        <authorList>
            <person name="Ross B.D."/>
            <person name="Verster A.J."/>
            <person name="Radey M.C."/>
            <person name="Schmidtke D.T."/>
            <person name="Pope C.E."/>
            <person name="Hoffman L.R."/>
            <person name="Hajjar A."/>
            <person name="Peterson S.B."/>
            <person name="Borenstein E."/>
            <person name="Mougous J."/>
        </authorList>
    </citation>
    <scope>NUCLEOTIDE SEQUENCE [LARGE SCALE GENOMIC DNA]</scope>
    <source>
        <strain evidence="2">3725 D1 iv</strain>
        <plasmid evidence="2">unnamed1</plasmid>
    </source>
</reference>
<name>A0AAP9DQ36_BACOV</name>
<sequence>MNNISLFLKELNVIREDYERRAKREEQFNIFSVLYKSNDEVNLHSRFISSLLNPYGSHRLSDFCLRSFLETCRYPSLFVTKLLAPGVEVYPNEYDQSERDEIDILIINKRTSFALFIENKIGAKDSNHDEHGQLEGYYQVLIEKHHIPEENLEAMFLSPGREPSDESIGNRYPRLKKILKIIHYNDVIIEWLFICLKTVVDKPFLRETILQYIKLIQEMTNDTSVEERLEVKKLIGKSTDNMASAKLLIENFKHVKWHTVADFWNELTLKLQSIGYEMTEGVNLNEIAFVTHNEQYKQGYKNKEFGIYFMPKTGLHMYVWYEYGYSLYYGICSDEKLSVEYKNRIKQLLTLDNLLIAGDDEYAVYKEFDLPEEEQIWFSDFSYIGTFNLINDEYRHRIIDKLVANIQMFVERLDEMS</sequence>
<accession>A0AAP9DQ36</accession>
<proteinExistence type="predicted"/>
<dbReference type="EMBL" id="CP041396">
    <property type="protein sequence ID" value="QDM12905.1"/>
    <property type="molecule type" value="Genomic_DNA"/>
</dbReference>
<protein>
    <recommendedName>
        <fullName evidence="3">PD-(D/E)XK nuclease superfamily protein</fullName>
    </recommendedName>
</protein>
<dbReference type="RefSeq" id="WP_032845082.1">
    <property type="nucleotide sequence ID" value="NZ_CP041396.1"/>
</dbReference>
<dbReference type="Pfam" id="PF14281">
    <property type="entry name" value="PDDEXK_4"/>
    <property type="match status" value="1"/>
</dbReference>
<dbReference type="AlphaFoldDB" id="A0AAP9DQ36"/>
<keyword evidence="1" id="KW-0614">Plasmid</keyword>
<evidence type="ECO:0000313" key="2">
    <source>
        <dbReference type="Proteomes" id="UP000318823"/>
    </source>
</evidence>
<geneLocation type="plasmid" evidence="1 2">
    <name>unnamed1</name>
</geneLocation>
<dbReference type="InterPro" id="IPR029470">
    <property type="entry name" value="PDDEXK_4"/>
</dbReference>
<gene>
    <name evidence="1" type="ORF">DYI28_29920</name>
</gene>
<organism evidence="1 2">
    <name type="scientific">Bacteroides ovatus</name>
    <dbReference type="NCBI Taxonomy" id="28116"/>
    <lineage>
        <taxon>Bacteria</taxon>
        <taxon>Pseudomonadati</taxon>
        <taxon>Bacteroidota</taxon>
        <taxon>Bacteroidia</taxon>
        <taxon>Bacteroidales</taxon>
        <taxon>Bacteroidaceae</taxon>
        <taxon>Bacteroides</taxon>
    </lineage>
</organism>